<accession>D7KQ36</accession>
<dbReference type="Pfam" id="PF00931">
    <property type="entry name" value="NB-ARC"/>
    <property type="match status" value="1"/>
</dbReference>
<keyword evidence="10" id="KW-1185">Reference proteome</keyword>
<evidence type="ECO:0000256" key="4">
    <source>
        <dbReference type="ARBA" id="ARBA00022840"/>
    </source>
</evidence>
<dbReference type="Gene3D" id="1.10.10.10">
    <property type="entry name" value="Winged helix-like DNA-binding domain superfamily/Winged helix DNA-binding domain"/>
    <property type="match status" value="1"/>
</dbReference>
<dbReference type="Gene3D" id="1.10.8.430">
    <property type="entry name" value="Helical domain of apoptotic protease-activating factors"/>
    <property type="match status" value="1"/>
</dbReference>
<dbReference type="InterPro" id="IPR027417">
    <property type="entry name" value="P-loop_NTPase"/>
</dbReference>
<dbReference type="InterPro" id="IPR042197">
    <property type="entry name" value="Apaf_helical"/>
</dbReference>
<dbReference type="GO" id="GO:0005524">
    <property type="term" value="F:ATP binding"/>
    <property type="evidence" value="ECO:0007669"/>
    <property type="project" value="UniProtKB-KW"/>
</dbReference>
<dbReference type="GO" id="GO:0043531">
    <property type="term" value="F:ADP binding"/>
    <property type="evidence" value="ECO:0007669"/>
    <property type="project" value="InterPro"/>
</dbReference>
<dbReference type="Proteomes" id="UP000008694">
    <property type="component" value="Unassembled WGS sequence"/>
</dbReference>
<dbReference type="eggNOG" id="KOG4658">
    <property type="taxonomic scope" value="Eukaryota"/>
</dbReference>
<dbReference type="Pfam" id="PF18052">
    <property type="entry name" value="Rx_N"/>
    <property type="match status" value="1"/>
</dbReference>
<gene>
    <name evidence="9" type="ORF">ARALYDRAFT_682816</name>
</gene>
<evidence type="ECO:0000313" key="10">
    <source>
        <dbReference type="Proteomes" id="UP000008694"/>
    </source>
</evidence>
<feature type="domain" description="Disease resistance protein winged helix" evidence="7">
    <location>
        <begin position="433"/>
        <end position="504"/>
    </location>
</feature>
<dbReference type="FunFam" id="3.40.50.300:FF:001091">
    <property type="entry name" value="Probable disease resistance protein At1g61300"/>
    <property type="match status" value="1"/>
</dbReference>
<protein>
    <submittedName>
        <fullName evidence="9">Predicted protein</fullName>
    </submittedName>
</protein>
<evidence type="ECO:0000259" key="8">
    <source>
        <dbReference type="Pfam" id="PF23598"/>
    </source>
</evidence>
<dbReference type="CDD" id="cd14798">
    <property type="entry name" value="RX-CC_like"/>
    <property type="match status" value="1"/>
</dbReference>
<dbReference type="InterPro" id="IPR041118">
    <property type="entry name" value="Rx_N"/>
</dbReference>
<reference evidence="10" key="1">
    <citation type="journal article" date="2011" name="Nat. Genet.">
        <title>The Arabidopsis lyrata genome sequence and the basis of rapid genome size change.</title>
        <authorList>
            <person name="Hu T.T."/>
            <person name="Pattyn P."/>
            <person name="Bakker E.G."/>
            <person name="Cao J."/>
            <person name="Cheng J.-F."/>
            <person name="Clark R.M."/>
            <person name="Fahlgren N."/>
            <person name="Fawcett J.A."/>
            <person name="Grimwood J."/>
            <person name="Gundlach H."/>
            <person name="Haberer G."/>
            <person name="Hollister J.D."/>
            <person name="Ossowski S."/>
            <person name="Ottilar R.P."/>
            <person name="Salamov A.A."/>
            <person name="Schneeberger K."/>
            <person name="Spannagl M."/>
            <person name="Wang X."/>
            <person name="Yang L."/>
            <person name="Nasrallah M.E."/>
            <person name="Bergelson J."/>
            <person name="Carrington J.C."/>
            <person name="Gaut B.S."/>
            <person name="Schmutz J."/>
            <person name="Mayer K.F.X."/>
            <person name="Van de Peer Y."/>
            <person name="Grigoriev I.V."/>
            <person name="Nordborg M."/>
            <person name="Weigel D."/>
            <person name="Guo Y.-L."/>
        </authorList>
    </citation>
    <scope>NUCLEOTIDE SEQUENCE [LARGE SCALE GENOMIC DNA]</scope>
    <source>
        <strain evidence="10">cv. MN47</strain>
    </source>
</reference>
<dbReference type="InterPro" id="IPR002182">
    <property type="entry name" value="NB-ARC"/>
</dbReference>
<dbReference type="InterPro" id="IPR058922">
    <property type="entry name" value="WHD_DRP"/>
</dbReference>
<dbReference type="Gene3D" id="3.40.50.300">
    <property type="entry name" value="P-loop containing nucleotide triphosphate hydrolases"/>
    <property type="match status" value="1"/>
</dbReference>
<evidence type="ECO:0000259" key="7">
    <source>
        <dbReference type="Pfam" id="PF23559"/>
    </source>
</evidence>
<dbReference type="InterPro" id="IPR038005">
    <property type="entry name" value="RX-like_CC"/>
</dbReference>
<dbReference type="FunFam" id="1.10.8.430:FF:000003">
    <property type="entry name" value="Probable disease resistance protein At5g66910"/>
    <property type="match status" value="1"/>
</dbReference>
<keyword evidence="4" id="KW-0067">ATP-binding</keyword>
<evidence type="ECO:0000259" key="6">
    <source>
        <dbReference type="Pfam" id="PF18052"/>
    </source>
</evidence>
<dbReference type="InterPro" id="IPR032675">
    <property type="entry name" value="LRR_dom_sf"/>
</dbReference>
<evidence type="ECO:0000313" key="9">
    <source>
        <dbReference type="EMBL" id="EFH68197.1"/>
    </source>
</evidence>
<dbReference type="Pfam" id="PF23559">
    <property type="entry name" value="WHD_DRP"/>
    <property type="match status" value="1"/>
</dbReference>
<dbReference type="SUPFAM" id="SSF52058">
    <property type="entry name" value="L domain-like"/>
    <property type="match status" value="1"/>
</dbReference>
<dbReference type="InterPro" id="IPR036388">
    <property type="entry name" value="WH-like_DNA-bd_sf"/>
</dbReference>
<dbReference type="Gene3D" id="1.20.5.4130">
    <property type="match status" value="1"/>
</dbReference>
<dbReference type="GO" id="GO:0006952">
    <property type="term" value="P:defense response"/>
    <property type="evidence" value="ECO:0007669"/>
    <property type="project" value="UniProtKB-KW"/>
</dbReference>
<feature type="domain" description="NB-ARC" evidence="5">
    <location>
        <begin position="167"/>
        <end position="339"/>
    </location>
</feature>
<dbReference type="Gene3D" id="3.80.10.10">
    <property type="entry name" value="Ribonuclease Inhibitor"/>
    <property type="match status" value="1"/>
</dbReference>
<evidence type="ECO:0000256" key="2">
    <source>
        <dbReference type="ARBA" id="ARBA00022741"/>
    </source>
</evidence>
<dbReference type="PANTHER" id="PTHR36766:SF40">
    <property type="entry name" value="DISEASE RESISTANCE PROTEIN RGA3"/>
    <property type="match status" value="1"/>
</dbReference>
<evidence type="ECO:0000256" key="1">
    <source>
        <dbReference type="ARBA" id="ARBA00022737"/>
    </source>
</evidence>
<dbReference type="GO" id="GO:0051707">
    <property type="term" value="P:response to other organism"/>
    <property type="evidence" value="ECO:0007669"/>
    <property type="project" value="UniProtKB-ARBA"/>
</dbReference>
<dbReference type="InterPro" id="IPR055414">
    <property type="entry name" value="LRR_R13L4/SHOC2-like"/>
</dbReference>
<sequence length="918" mass="106350">MALELVSFGIQKLWDLLSQEYEKFEGVDDQVIELKRELNLLSSFLKDAYAKKHTSAVVRNCVEEIKEIVYDAEDIIETYIIKEELGKTSGIKKSIRRIACIVSDRRENALDIGGIRKRISNVIRDMQSFGVQQIIADGGYMLHVHDRLREMRQTFPRDYESDLVGLEESVQKLVTYLVEEDDIQVVSITGMGGVGKTTLARQIFNHGTVKHKFDGIAWVCISQEFTRLHVWQAILQNLRPREGKDGILHMQEAILQGELFRLLETSKSLIVLDDIWKEEDWDRIKPIFPPGKGWKVLLTSRNESVAVRGDATYINFKPQCLTVEESWKLFQKIAFPRKDLFESMVDKEMEEMGKQMINHCGGLPLAVKVLGGLLSTKYTLHDWKRLSKNITSHIVGKTDFNDNNDSSVYYVLSLSFEELPIYLKHCFLYLAHFPEDYPINVEKLSYYWAAEGIPKPRYYDGATIRDVADGYIEELVTRNVVIAERDIRTLRFVTFHLHDMMREVCLAKAREENFLQLSVDSSPMAHSQSPCRSRRLVFHGPTKLHITRDIKNPKLRSLLVMSGIRFPHSPVMQETRCMLSSLSFTRLQLLRLLDLSKSKFEGGKLPSSIGNLIHLRYLSLENSMVSHLPYSLRNLKLLIYLNLDVKWDSVIYMPDFFMGMRELRYLSLPWALSKKTKLDLSNLVNLETLKNFLTRNCSFGDLHGMTNFKTLEISFYHGMSVETISSSVGGLRNLENLTIIDHRANRFDANIIKGFVLDCIHLNKLDLKIYMPKLPEVQHFPSHLKTITLTECCLEEDPMPILEKLFQLKEVHLKYQSFCGKRMVCSGNGFPQLQFLSIFELKEWEEWIVEEGSMPLLHTLTIWSCGKLKELPDGMRYITSLKELYIGMMQTEWKERLSERGADFYKVQHIPSVYLQRY</sequence>
<dbReference type="AlphaFoldDB" id="D7KQ36"/>
<keyword evidence="3" id="KW-0611">Plant defense</keyword>
<dbReference type="Pfam" id="PF23598">
    <property type="entry name" value="LRR_14"/>
    <property type="match status" value="1"/>
</dbReference>
<dbReference type="EMBL" id="GL348713">
    <property type="protein sequence ID" value="EFH68197.1"/>
    <property type="molecule type" value="Genomic_DNA"/>
</dbReference>
<evidence type="ECO:0000259" key="5">
    <source>
        <dbReference type="Pfam" id="PF00931"/>
    </source>
</evidence>
<name>D7KQ36_ARALL</name>
<dbReference type="STRING" id="81972.D7KQ36"/>
<dbReference type="PANTHER" id="PTHR36766">
    <property type="entry name" value="PLANT BROAD-SPECTRUM MILDEW RESISTANCE PROTEIN RPW8"/>
    <property type="match status" value="1"/>
</dbReference>
<dbReference type="FunFam" id="1.10.10.10:FF:000322">
    <property type="entry name" value="Probable disease resistance protein At1g63360"/>
    <property type="match status" value="1"/>
</dbReference>
<organism evidence="10">
    <name type="scientific">Arabidopsis lyrata subsp. lyrata</name>
    <name type="common">Lyre-leaved rock-cress</name>
    <dbReference type="NCBI Taxonomy" id="81972"/>
    <lineage>
        <taxon>Eukaryota</taxon>
        <taxon>Viridiplantae</taxon>
        <taxon>Streptophyta</taxon>
        <taxon>Embryophyta</taxon>
        <taxon>Tracheophyta</taxon>
        <taxon>Spermatophyta</taxon>
        <taxon>Magnoliopsida</taxon>
        <taxon>eudicotyledons</taxon>
        <taxon>Gunneridae</taxon>
        <taxon>Pentapetalae</taxon>
        <taxon>rosids</taxon>
        <taxon>malvids</taxon>
        <taxon>Brassicales</taxon>
        <taxon>Brassicaceae</taxon>
        <taxon>Camelineae</taxon>
        <taxon>Arabidopsis</taxon>
    </lineage>
</organism>
<dbReference type="HOGENOM" id="CLU_000837_25_4_1"/>
<dbReference type="PRINTS" id="PR00364">
    <property type="entry name" value="DISEASERSIST"/>
</dbReference>
<keyword evidence="1" id="KW-0677">Repeat</keyword>
<dbReference type="Gramene" id="Al_scaffold_0001_5139">
    <property type="protein sequence ID" value="Al_scaffold_0001_5139"/>
    <property type="gene ID" value="Al_scaffold_0001_5139"/>
</dbReference>
<feature type="domain" description="Disease resistance N-terminal" evidence="6">
    <location>
        <begin position="6"/>
        <end position="92"/>
    </location>
</feature>
<evidence type="ECO:0000256" key="3">
    <source>
        <dbReference type="ARBA" id="ARBA00022821"/>
    </source>
</evidence>
<feature type="domain" description="Disease resistance R13L4/SHOC-2-like LRR" evidence="8">
    <location>
        <begin position="578"/>
        <end position="892"/>
    </location>
</feature>
<dbReference type="SUPFAM" id="SSF52540">
    <property type="entry name" value="P-loop containing nucleoside triphosphate hydrolases"/>
    <property type="match status" value="1"/>
</dbReference>
<proteinExistence type="predicted"/>
<keyword evidence="2" id="KW-0547">Nucleotide-binding</keyword>